<name>A0A1W1I6M6_9BACT</name>
<dbReference type="EMBL" id="LT828648">
    <property type="protein sequence ID" value="SLM48650.1"/>
    <property type="molecule type" value="Genomic_DNA"/>
</dbReference>
<protein>
    <submittedName>
        <fullName evidence="2">Exported protein</fullName>
    </submittedName>
</protein>
<feature type="domain" description="Lon proteolytic" evidence="1">
    <location>
        <begin position="79"/>
        <end position="148"/>
    </location>
</feature>
<dbReference type="Proteomes" id="UP000192042">
    <property type="component" value="Chromosome I"/>
</dbReference>
<dbReference type="GO" id="GO:0005524">
    <property type="term" value="F:ATP binding"/>
    <property type="evidence" value="ECO:0007669"/>
    <property type="project" value="InterPro"/>
</dbReference>
<gene>
    <name evidence="2" type="ORF">NSJP_2478</name>
</gene>
<dbReference type="PRINTS" id="PR00830">
    <property type="entry name" value="ENDOLAPTASE"/>
</dbReference>
<dbReference type="STRING" id="1325564.NSJP_2478"/>
<organism evidence="2 3">
    <name type="scientific">Nitrospira japonica</name>
    <dbReference type="NCBI Taxonomy" id="1325564"/>
    <lineage>
        <taxon>Bacteria</taxon>
        <taxon>Pseudomonadati</taxon>
        <taxon>Nitrospirota</taxon>
        <taxon>Nitrospiria</taxon>
        <taxon>Nitrospirales</taxon>
        <taxon>Nitrospiraceae</taxon>
        <taxon>Nitrospira</taxon>
    </lineage>
</organism>
<dbReference type="InterPro" id="IPR014721">
    <property type="entry name" value="Ribsml_uS5_D2-typ_fold_subgr"/>
</dbReference>
<dbReference type="AlphaFoldDB" id="A0A1W1I6M6"/>
<evidence type="ECO:0000259" key="1">
    <source>
        <dbReference type="Pfam" id="PF05362"/>
    </source>
</evidence>
<evidence type="ECO:0000313" key="3">
    <source>
        <dbReference type="Proteomes" id="UP000192042"/>
    </source>
</evidence>
<dbReference type="Gene3D" id="3.30.230.10">
    <property type="match status" value="1"/>
</dbReference>
<dbReference type="GO" id="GO:0006508">
    <property type="term" value="P:proteolysis"/>
    <property type="evidence" value="ECO:0007669"/>
    <property type="project" value="InterPro"/>
</dbReference>
<reference evidence="2 3" key="1">
    <citation type="submission" date="2017-03" db="EMBL/GenBank/DDBJ databases">
        <authorList>
            <person name="Afonso C.L."/>
            <person name="Miller P.J."/>
            <person name="Scott M.A."/>
            <person name="Spackman E."/>
            <person name="Goraichik I."/>
            <person name="Dimitrov K.M."/>
            <person name="Suarez D.L."/>
            <person name="Swayne D.E."/>
        </authorList>
    </citation>
    <scope>NUCLEOTIDE SEQUENCE [LARGE SCALE GENOMIC DNA]</scope>
    <source>
        <strain evidence="2">Genome sequencing of Nitrospira japonica strain NJ11</strain>
    </source>
</reference>
<dbReference type="InterPro" id="IPR027065">
    <property type="entry name" value="Lon_Prtase"/>
</dbReference>
<proteinExistence type="predicted"/>
<evidence type="ECO:0000313" key="2">
    <source>
        <dbReference type="EMBL" id="SLM48650.1"/>
    </source>
</evidence>
<dbReference type="GO" id="GO:0004252">
    <property type="term" value="F:serine-type endopeptidase activity"/>
    <property type="evidence" value="ECO:0007669"/>
    <property type="project" value="InterPro"/>
</dbReference>
<dbReference type="InterPro" id="IPR008269">
    <property type="entry name" value="Lon_proteolytic"/>
</dbReference>
<dbReference type="InterPro" id="IPR020568">
    <property type="entry name" value="Ribosomal_Su5_D2-typ_SF"/>
</dbReference>
<sequence>MLGAIHANDRGVFEVLLMAWDGKSDPAPPQLQCVMGGVRFGQTQLGAMAQAFTYAMQRTSGFPHGGTVTVRGAAYRPVGSDGPSGGAAMAVGFIALFKGDRIQRGIAMTGTLEHDGRIGTVGGIPDKIRAAKREGYHTVLVPGGQLHDAGWNLNELALHLNIAVKEVHTVDDAYHLMTGNRL</sequence>
<dbReference type="SUPFAM" id="SSF54211">
    <property type="entry name" value="Ribosomal protein S5 domain 2-like"/>
    <property type="match status" value="1"/>
</dbReference>
<dbReference type="Pfam" id="PF05362">
    <property type="entry name" value="Lon_C"/>
    <property type="match status" value="1"/>
</dbReference>
<accession>A0A1W1I6M6</accession>
<keyword evidence="3" id="KW-1185">Reference proteome</keyword>
<dbReference type="PANTHER" id="PTHR10046">
    <property type="entry name" value="ATP DEPENDENT LON PROTEASE FAMILY MEMBER"/>
    <property type="match status" value="1"/>
</dbReference>
<dbReference type="GO" id="GO:0004176">
    <property type="term" value="F:ATP-dependent peptidase activity"/>
    <property type="evidence" value="ECO:0007669"/>
    <property type="project" value="InterPro"/>
</dbReference>
<dbReference type="KEGG" id="nja:NSJP_2478"/>
<dbReference type="GO" id="GO:0030163">
    <property type="term" value="P:protein catabolic process"/>
    <property type="evidence" value="ECO:0007669"/>
    <property type="project" value="InterPro"/>
</dbReference>